<proteinExistence type="predicted"/>
<evidence type="ECO:0000256" key="3">
    <source>
        <dbReference type="ARBA" id="ARBA00022989"/>
    </source>
</evidence>
<dbReference type="InterPro" id="IPR006514">
    <property type="entry name" value="IRX15/GXM/AGM"/>
</dbReference>
<gene>
    <name evidence="7" type="ORF">SLEP1_g35505</name>
</gene>
<dbReference type="InterPro" id="IPR029063">
    <property type="entry name" value="SAM-dependent_MTases_sf"/>
</dbReference>
<dbReference type="NCBIfam" id="TIGR01627">
    <property type="entry name" value="A_thal_3515"/>
    <property type="match status" value="1"/>
</dbReference>
<dbReference type="PANTHER" id="PTHR31444">
    <property type="entry name" value="OS11G0490100 PROTEIN"/>
    <property type="match status" value="1"/>
</dbReference>
<dbReference type="GO" id="GO:0045492">
    <property type="term" value="P:xylan biosynthetic process"/>
    <property type="evidence" value="ECO:0007669"/>
    <property type="project" value="InterPro"/>
</dbReference>
<evidence type="ECO:0000256" key="2">
    <source>
        <dbReference type="ARBA" id="ARBA00022692"/>
    </source>
</evidence>
<dbReference type="GO" id="GO:0000139">
    <property type="term" value="C:Golgi membrane"/>
    <property type="evidence" value="ECO:0007669"/>
    <property type="project" value="UniProtKB-SubCell"/>
</dbReference>
<dbReference type="AlphaFoldDB" id="A0AAV5KNX1"/>
<evidence type="ECO:0000256" key="6">
    <source>
        <dbReference type="SAM" id="Phobius"/>
    </source>
</evidence>
<feature type="transmembrane region" description="Helical" evidence="6">
    <location>
        <begin position="14"/>
        <end position="34"/>
    </location>
</feature>
<dbReference type="Pfam" id="PF21729">
    <property type="entry name" value="IRX15_IRX15L_GXM"/>
    <property type="match status" value="1"/>
</dbReference>
<reference evidence="7 8" key="1">
    <citation type="journal article" date="2021" name="Commun. Biol.">
        <title>The genome of Shorea leprosula (Dipterocarpaceae) highlights the ecological relevance of drought in aseasonal tropical rainforests.</title>
        <authorList>
            <person name="Ng K.K.S."/>
            <person name="Kobayashi M.J."/>
            <person name="Fawcett J.A."/>
            <person name="Hatakeyama M."/>
            <person name="Paape T."/>
            <person name="Ng C.H."/>
            <person name="Ang C.C."/>
            <person name="Tnah L.H."/>
            <person name="Lee C.T."/>
            <person name="Nishiyama T."/>
            <person name="Sese J."/>
            <person name="O'Brien M.J."/>
            <person name="Copetti D."/>
            <person name="Mohd Noor M.I."/>
            <person name="Ong R.C."/>
            <person name="Putra M."/>
            <person name="Sireger I.Z."/>
            <person name="Indrioko S."/>
            <person name="Kosugi Y."/>
            <person name="Izuno A."/>
            <person name="Isagi Y."/>
            <person name="Lee S.L."/>
            <person name="Shimizu K.K."/>
        </authorList>
    </citation>
    <scope>NUCLEOTIDE SEQUENCE [LARGE SCALE GENOMIC DNA]</scope>
    <source>
        <strain evidence="7">214</strain>
    </source>
</reference>
<keyword evidence="3 6" id="KW-1133">Transmembrane helix</keyword>
<evidence type="ECO:0000256" key="4">
    <source>
        <dbReference type="ARBA" id="ARBA00023034"/>
    </source>
</evidence>
<dbReference type="Gene3D" id="3.40.50.150">
    <property type="entry name" value="Vaccinia Virus protein VP39"/>
    <property type="match status" value="1"/>
</dbReference>
<dbReference type="Proteomes" id="UP001054252">
    <property type="component" value="Unassembled WGS sequence"/>
</dbReference>
<keyword evidence="5 6" id="KW-0472">Membrane</keyword>
<evidence type="ECO:0000256" key="1">
    <source>
        <dbReference type="ARBA" id="ARBA00004194"/>
    </source>
</evidence>
<organism evidence="7 8">
    <name type="scientific">Rubroshorea leprosula</name>
    <dbReference type="NCBI Taxonomy" id="152421"/>
    <lineage>
        <taxon>Eukaryota</taxon>
        <taxon>Viridiplantae</taxon>
        <taxon>Streptophyta</taxon>
        <taxon>Embryophyta</taxon>
        <taxon>Tracheophyta</taxon>
        <taxon>Spermatophyta</taxon>
        <taxon>Magnoliopsida</taxon>
        <taxon>eudicotyledons</taxon>
        <taxon>Gunneridae</taxon>
        <taxon>Pentapetalae</taxon>
        <taxon>rosids</taxon>
        <taxon>malvids</taxon>
        <taxon>Malvales</taxon>
        <taxon>Dipterocarpaceae</taxon>
        <taxon>Rubroshorea</taxon>
    </lineage>
</organism>
<dbReference type="EMBL" id="BPVZ01000071">
    <property type="protein sequence ID" value="GKV26156.1"/>
    <property type="molecule type" value="Genomic_DNA"/>
</dbReference>
<accession>A0AAV5KNX1</accession>
<evidence type="ECO:0008006" key="9">
    <source>
        <dbReference type="Google" id="ProtNLM"/>
    </source>
</evidence>
<evidence type="ECO:0000256" key="5">
    <source>
        <dbReference type="ARBA" id="ARBA00023136"/>
    </source>
</evidence>
<evidence type="ECO:0000313" key="8">
    <source>
        <dbReference type="Proteomes" id="UP001054252"/>
    </source>
</evidence>
<evidence type="ECO:0000313" key="7">
    <source>
        <dbReference type="EMBL" id="GKV26156.1"/>
    </source>
</evidence>
<protein>
    <recommendedName>
        <fullName evidence="9">Polysaccharide biosynthesis domain-containing protein</fullName>
    </recommendedName>
</protein>
<keyword evidence="8" id="KW-1185">Reference proteome</keyword>
<comment type="subcellular location">
    <subcellularLocation>
        <location evidence="1">Golgi apparatus membrane</location>
        <topology evidence="1">Single-pass membrane protein</topology>
    </subcellularLocation>
</comment>
<sequence>MKKSNGHLLAEKPWLPFGILILASVTCALLLIAVGRTLSSSAPLLCSLNAAYASSEAAAISADYATTPTQLLAIFHYATSRQIPQQSPMEIRVAFDILKELAPCNLLVFGLGHDSLMWAALNARGTTLFLEEDPAWLHATLRNAPVLRAHFVAYRTRLSQADELRSYYKFDPHCLPPNIRLKGNKQCKLALSELPEEVYEKDWDIIMIDGPKGFYPEAPGRMGPIYSAAVMAQRRKNWGVTHVFLHDVERKVEKEYAAEFLCRKYLVKSVGRLWHFAIPPAPNVTDATAAAYNSTFC</sequence>
<keyword evidence="2 6" id="KW-0812">Transmembrane</keyword>
<comment type="caution">
    <text evidence="7">The sequence shown here is derived from an EMBL/GenBank/DDBJ whole genome shotgun (WGS) entry which is preliminary data.</text>
</comment>
<name>A0AAV5KNX1_9ROSI</name>
<keyword evidence="4" id="KW-0333">Golgi apparatus</keyword>